<dbReference type="Proteomes" id="UP001501333">
    <property type="component" value="Unassembled WGS sequence"/>
</dbReference>
<dbReference type="InterPro" id="IPR001296">
    <property type="entry name" value="Glyco_trans_1"/>
</dbReference>
<evidence type="ECO:0008006" key="5">
    <source>
        <dbReference type="Google" id="ProtNLM"/>
    </source>
</evidence>
<dbReference type="Pfam" id="PF13477">
    <property type="entry name" value="Glyco_trans_4_2"/>
    <property type="match status" value="1"/>
</dbReference>
<reference evidence="4" key="1">
    <citation type="journal article" date="2019" name="Int. J. Syst. Evol. Microbiol.">
        <title>The Global Catalogue of Microorganisms (GCM) 10K type strain sequencing project: providing services to taxonomists for standard genome sequencing and annotation.</title>
        <authorList>
            <consortium name="The Broad Institute Genomics Platform"/>
            <consortium name="The Broad Institute Genome Sequencing Center for Infectious Disease"/>
            <person name="Wu L."/>
            <person name="Ma J."/>
        </authorList>
    </citation>
    <scope>NUCLEOTIDE SEQUENCE [LARGE SCALE GENOMIC DNA]</scope>
    <source>
        <strain evidence="4">JCM 17386</strain>
    </source>
</reference>
<keyword evidence="4" id="KW-1185">Reference proteome</keyword>
<name>A0ABP7XK29_9FLAO</name>
<evidence type="ECO:0000313" key="4">
    <source>
        <dbReference type="Proteomes" id="UP001501333"/>
    </source>
</evidence>
<organism evidence="3 4">
    <name type="scientific">Flavobacterium chungbukense</name>
    <dbReference type="NCBI Taxonomy" id="877464"/>
    <lineage>
        <taxon>Bacteria</taxon>
        <taxon>Pseudomonadati</taxon>
        <taxon>Bacteroidota</taxon>
        <taxon>Flavobacteriia</taxon>
        <taxon>Flavobacteriales</taxon>
        <taxon>Flavobacteriaceae</taxon>
        <taxon>Flavobacterium</taxon>
    </lineage>
</organism>
<gene>
    <name evidence="3" type="ORF">GCM10022250_01490</name>
</gene>
<comment type="caution">
    <text evidence="3">The sequence shown here is derived from an EMBL/GenBank/DDBJ whole genome shotgun (WGS) entry which is preliminary data.</text>
</comment>
<feature type="domain" description="Glycosyltransferase subfamily 4-like N-terminal" evidence="2">
    <location>
        <begin position="83"/>
        <end position="153"/>
    </location>
</feature>
<dbReference type="InterPro" id="IPR028098">
    <property type="entry name" value="Glyco_trans_4-like_N"/>
</dbReference>
<dbReference type="SUPFAM" id="SSF53756">
    <property type="entry name" value="UDP-Glycosyltransferase/glycogen phosphorylase"/>
    <property type="match status" value="1"/>
</dbReference>
<proteinExistence type="predicted"/>
<accession>A0ABP7XK29</accession>
<dbReference type="Gene3D" id="3.40.50.2000">
    <property type="entry name" value="Glycogen Phosphorylase B"/>
    <property type="match status" value="2"/>
</dbReference>
<dbReference type="PANTHER" id="PTHR12526:SF630">
    <property type="entry name" value="GLYCOSYLTRANSFERASE"/>
    <property type="match status" value="1"/>
</dbReference>
<dbReference type="PANTHER" id="PTHR12526">
    <property type="entry name" value="GLYCOSYLTRANSFERASE"/>
    <property type="match status" value="1"/>
</dbReference>
<dbReference type="EMBL" id="BAABAO010000001">
    <property type="protein sequence ID" value="GAA4120649.1"/>
    <property type="molecule type" value="Genomic_DNA"/>
</dbReference>
<dbReference type="Pfam" id="PF00534">
    <property type="entry name" value="Glycos_transf_1"/>
    <property type="match status" value="1"/>
</dbReference>
<dbReference type="RefSeq" id="WP_229354913.1">
    <property type="nucleotide sequence ID" value="NZ_BAABAO010000001.1"/>
</dbReference>
<evidence type="ECO:0000259" key="2">
    <source>
        <dbReference type="Pfam" id="PF13477"/>
    </source>
</evidence>
<protein>
    <recommendedName>
        <fullName evidence="5">Glycosyl transferase family 1</fullName>
    </recommendedName>
</protein>
<evidence type="ECO:0000259" key="1">
    <source>
        <dbReference type="Pfam" id="PF00534"/>
    </source>
</evidence>
<feature type="domain" description="Glycosyl transferase family 1" evidence="1">
    <location>
        <begin position="217"/>
        <end position="342"/>
    </location>
</feature>
<evidence type="ECO:0000313" key="3">
    <source>
        <dbReference type="EMBL" id="GAA4120649.1"/>
    </source>
</evidence>
<sequence>MKILFVSMPSIHAIRWIENLKDTNYELYWFDVLGKGKLETFDSLHQFYGWEKRKLTYIKGEYFLSKKYPDLYQKIRSYLEVTANEVLEKIILEIQPDIVHSFEMQNCSYPILKTMQKFRKVKWLYSCWGNDLFYFKNFKEHKSKIKNVLKRVDFLHTDCKRDFDLAKKLNFSGKFLGVIPGGTGYQLEELTSFKLLISQRKIILVKGYEHSFGRGLNVVKALHSILEEIKNYKIIVFGSHAKIIDYIKSNNLDFAFFGRHDLSHDELIRLMGESLIYIGNSISDGMPNTLLEAIVMGAFPIQSNPGGVTEEIIRDGENGFLIHNPESVSEIEETILKGLSNLKLIETAAITNEKIAAEKLGYLSNKLKVLEMYKTILQCE</sequence>